<feature type="domain" description="Archease" evidence="5">
    <location>
        <begin position="2"/>
        <end position="127"/>
    </location>
</feature>
<sequence>MVGLVIRGRTLEEVFANAADALVDLTVDPAGLEEKIHKTDTVSAADLEALLVAWLNELLYVLDADGFLPRRVRITNLSDTALTAELTGDTVDPDRHTVRRMVKAATYHGLSLSRTNSLWEARMILDL</sequence>
<keyword evidence="4" id="KW-0106">Calcium</keyword>
<dbReference type="Pfam" id="PF01951">
    <property type="entry name" value="Archease"/>
    <property type="match status" value="1"/>
</dbReference>
<dbReference type="Gene3D" id="3.55.10.10">
    <property type="entry name" value="Archease domain"/>
    <property type="match status" value="1"/>
</dbReference>
<evidence type="ECO:0000313" key="6">
    <source>
        <dbReference type="EMBL" id="TMI80518.1"/>
    </source>
</evidence>
<dbReference type="GO" id="GO:0008033">
    <property type="term" value="P:tRNA processing"/>
    <property type="evidence" value="ECO:0007669"/>
    <property type="project" value="UniProtKB-KW"/>
</dbReference>
<dbReference type="AlphaFoldDB" id="A0A537JAD0"/>
<evidence type="ECO:0000256" key="4">
    <source>
        <dbReference type="ARBA" id="ARBA00022837"/>
    </source>
</evidence>
<protein>
    <submittedName>
        <fullName evidence="6">Archease</fullName>
    </submittedName>
</protein>
<organism evidence="6 7">
    <name type="scientific">Candidatus Segetimicrobium genomatis</name>
    <dbReference type="NCBI Taxonomy" id="2569760"/>
    <lineage>
        <taxon>Bacteria</taxon>
        <taxon>Bacillati</taxon>
        <taxon>Candidatus Sysuimicrobiota</taxon>
        <taxon>Candidatus Sysuimicrobiia</taxon>
        <taxon>Candidatus Sysuimicrobiales</taxon>
        <taxon>Candidatus Segetimicrobiaceae</taxon>
        <taxon>Candidatus Segetimicrobium</taxon>
    </lineage>
</organism>
<proteinExistence type="inferred from homology"/>
<evidence type="ECO:0000313" key="7">
    <source>
        <dbReference type="Proteomes" id="UP000318093"/>
    </source>
</evidence>
<dbReference type="PANTHER" id="PTHR12682:SF11">
    <property type="entry name" value="PROTEIN ARCHEASE"/>
    <property type="match status" value="1"/>
</dbReference>
<comment type="similarity">
    <text evidence="1">Belongs to the archease family.</text>
</comment>
<comment type="caution">
    <text evidence="6">The sequence shown here is derived from an EMBL/GenBank/DDBJ whole genome shotgun (WGS) entry which is preliminary data.</text>
</comment>
<keyword evidence="2" id="KW-0819">tRNA processing</keyword>
<dbReference type="InterPro" id="IPR023572">
    <property type="entry name" value="Archease_dom"/>
</dbReference>
<reference evidence="6 7" key="1">
    <citation type="journal article" date="2019" name="Nat. Microbiol.">
        <title>Mediterranean grassland soil C-N compound turnover is dependent on rainfall and depth, and is mediated by genomically divergent microorganisms.</title>
        <authorList>
            <person name="Diamond S."/>
            <person name="Andeer P.F."/>
            <person name="Li Z."/>
            <person name="Crits-Christoph A."/>
            <person name="Burstein D."/>
            <person name="Anantharaman K."/>
            <person name="Lane K.R."/>
            <person name="Thomas B.C."/>
            <person name="Pan C."/>
            <person name="Northen T.R."/>
            <person name="Banfield J.F."/>
        </authorList>
    </citation>
    <scope>NUCLEOTIDE SEQUENCE [LARGE SCALE GENOMIC DNA]</scope>
    <source>
        <strain evidence="6">NP_6</strain>
    </source>
</reference>
<dbReference type="InterPro" id="IPR036820">
    <property type="entry name" value="Archease_dom_sf"/>
</dbReference>
<dbReference type="SUPFAM" id="SSF69819">
    <property type="entry name" value="MTH1598-like"/>
    <property type="match status" value="1"/>
</dbReference>
<evidence type="ECO:0000256" key="1">
    <source>
        <dbReference type="ARBA" id="ARBA00007963"/>
    </source>
</evidence>
<keyword evidence="3" id="KW-0479">Metal-binding</keyword>
<gene>
    <name evidence="6" type="ORF">E6H03_08265</name>
</gene>
<evidence type="ECO:0000259" key="5">
    <source>
        <dbReference type="Pfam" id="PF01951"/>
    </source>
</evidence>
<dbReference type="GO" id="GO:0046872">
    <property type="term" value="F:metal ion binding"/>
    <property type="evidence" value="ECO:0007669"/>
    <property type="project" value="UniProtKB-KW"/>
</dbReference>
<evidence type="ECO:0000256" key="3">
    <source>
        <dbReference type="ARBA" id="ARBA00022723"/>
    </source>
</evidence>
<name>A0A537JAD0_9BACT</name>
<evidence type="ECO:0000256" key="2">
    <source>
        <dbReference type="ARBA" id="ARBA00022694"/>
    </source>
</evidence>
<dbReference type="PANTHER" id="PTHR12682">
    <property type="entry name" value="ARCHEASE"/>
    <property type="match status" value="1"/>
</dbReference>
<dbReference type="EMBL" id="VBAN01000255">
    <property type="protein sequence ID" value="TMI80518.1"/>
    <property type="molecule type" value="Genomic_DNA"/>
</dbReference>
<dbReference type="InterPro" id="IPR002804">
    <property type="entry name" value="Archease"/>
</dbReference>
<dbReference type="Proteomes" id="UP000318093">
    <property type="component" value="Unassembled WGS sequence"/>
</dbReference>
<accession>A0A537JAD0</accession>